<keyword evidence="3" id="KW-1185">Reference proteome</keyword>
<dbReference type="InterPro" id="IPR025447">
    <property type="entry name" value="DUF4192"/>
</dbReference>
<evidence type="ECO:0000256" key="1">
    <source>
        <dbReference type="SAM" id="MobiDB-lite"/>
    </source>
</evidence>
<name>A0A1H3HQV1_9ACTN</name>
<dbReference type="Pfam" id="PF13830">
    <property type="entry name" value="DUF4192"/>
    <property type="match status" value="1"/>
</dbReference>
<protein>
    <recommendedName>
        <fullName evidence="4">DUF4192 domain-containing protein</fullName>
    </recommendedName>
</protein>
<feature type="compositionally biased region" description="Basic residues" evidence="1">
    <location>
        <begin position="344"/>
        <end position="356"/>
    </location>
</feature>
<dbReference type="Proteomes" id="UP000242415">
    <property type="component" value="Unassembled WGS sequence"/>
</dbReference>
<dbReference type="EMBL" id="FNPH01000001">
    <property type="protein sequence ID" value="SDY17853.1"/>
    <property type="molecule type" value="Genomic_DNA"/>
</dbReference>
<evidence type="ECO:0008006" key="4">
    <source>
        <dbReference type="Google" id="ProtNLM"/>
    </source>
</evidence>
<dbReference type="AlphaFoldDB" id="A0A1H3HQV1"/>
<dbReference type="OrthoDB" id="3264463at2"/>
<dbReference type="STRING" id="405436.SAMN05444365_101952"/>
<accession>A0A1H3HQV1</accession>
<reference evidence="3" key="1">
    <citation type="submission" date="2016-10" db="EMBL/GenBank/DDBJ databases">
        <authorList>
            <person name="Varghese N."/>
            <person name="Submissions S."/>
        </authorList>
    </citation>
    <scope>NUCLEOTIDE SEQUENCE [LARGE SCALE GENOMIC DNA]</scope>
    <source>
        <strain evidence="3">DSM 45245</strain>
    </source>
</reference>
<dbReference type="RefSeq" id="WP_091551747.1">
    <property type="nucleotide sequence ID" value="NZ_FNPH01000001.1"/>
</dbReference>
<evidence type="ECO:0000313" key="3">
    <source>
        <dbReference type="Proteomes" id="UP000242415"/>
    </source>
</evidence>
<sequence>MTSTEPTRLSVRSIADLIAAVPYLLGFHPADSVVVVAMRGKKITFVARGDVPDPAGGGPTPDAAAAHVAAVVARQEAQSATVLGYGPPQRVTAVVAAVGAALRERGVRVLDSLRVTDGRYWSYTCDNPDCCPPEGTPFDPAASQVAAAATVAGHVALPGRDALTRQVAPVDGLAAESMRQATTRADERLGMLLERAPSADLLGGRALREAGAAAVREAMERHRERGRLTDDETAWLTVLLLHLPVRDHAWERIGDDDWHVELWTEVARRAQPDLVAAPASLLAFAAWRAGQGALAGVAVERALGCDPGYSMALLMADVLRQGVPPATLDGWPEVSPAPPDRRRAPGSRGRRRRARA</sequence>
<organism evidence="2 3">
    <name type="scientific">Micromonospora pattaloongensis</name>
    <dbReference type="NCBI Taxonomy" id="405436"/>
    <lineage>
        <taxon>Bacteria</taxon>
        <taxon>Bacillati</taxon>
        <taxon>Actinomycetota</taxon>
        <taxon>Actinomycetes</taxon>
        <taxon>Micromonosporales</taxon>
        <taxon>Micromonosporaceae</taxon>
        <taxon>Micromonospora</taxon>
    </lineage>
</organism>
<gene>
    <name evidence="2" type="ORF">SAMN05444365_101952</name>
</gene>
<evidence type="ECO:0000313" key="2">
    <source>
        <dbReference type="EMBL" id="SDY17853.1"/>
    </source>
</evidence>
<proteinExistence type="predicted"/>
<feature type="region of interest" description="Disordered" evidence="1">
    <location>
        <begin position="328"/>
        <end position="356"/>
    </location>
</feature>